<dbReference type="PROSITE" id="PS51635">
    <property type="entry name" value="PNPLA"/>
    <property type="match status" value="1"/>
</dbReference>
<dbReference type="STRING" id="1108050.A0A0B7FE64"/>
<comment type="caution">
    <text evidence="2">Lacks conserved residue(s) required for the propagation of feature annotation.</text>
</comment>
<dbReference type="SUPFAM" id="SSF52540">
    <property type="entry name" value="P-loop containing nucleoside triphosphate hydrolases"/>
    <property type="match status" value="1"/>
</dbReference>
<dbReference type="Gene3D" id="3.40.50.300">
    <property type="entry name" value="P-loop containing nucleotide triphosphate hydrolases"/>
    <property type="match status" value="1"/>
</dbReference>
<dbReference type="Gene3D" id="3.40.1090.10">
    <property type="entry name" value="Cytosolic phospholipase A2 catalytic domain"/>
    <property type="match status" value="1"/>
</dbReference>
<dbReference type="InterPro" id="IPR011990">
    <property type="entry name" value="TPR-like_helical_dom_sf"/>
</dbReference>
<dbReference type="PANTHER" id="PTHR46082:SF11">
    <property type="entry name" value="AAA+ ATPASE DOMAIN-CONTAINING PROTEIN-RELATED"/>
    <property type="match status" value="1"/>
</dbReference>
<dbReference type="InterPro" id="IPR002641">
    <property type="entry name" value="PNPLA_dom"/>
</dbReference>
<dbReference type="InterPro" id="IPR002182">
    <property type="entry name" value="NB-ARC"/>
</dbReference>
<dbReference type="InterPro" id="IPR016035">
    <property type="entry name" value="Acyl_Trfase/lysoPLipase"/>
</dbReference>
<dbReference type="Pfam" id="PF13424">
    <property type="entry name" value="TPR_12"/>
    <property type="match status" value="5"/>
</dbReference>
<feature type="domain" description="PNPLA" evidence="4">
    <location>
        <begin position="14"/>
        <end position="214"/>
    </location>
</feature>
<accession>A0A0B7FE64</accession>
<organism evidence="5 6">
    <name type="scientific">Thanatephorus cucumeris (strain AG1-IB / isolate 7/3/14)</name>
    <name type="common">Lettuce bottom rot fungus</name>
    <name type="synonym">Rhizoctonia solani</name>
    <dbReference type="NCBI Taxonomy" id="1108050"/>
    <lineage>
        <taxon>Eukaryota</taxon>
        <taxon>Fungi</taxon>
        <taxon>Dikarya</taxon>
        <taxon>Basidiomycota</taxon>
        <taxon>Agaricomycotina</taxon>
        <taxon>Agaricomycetes</taxon>
        <taxon>Cantharellales</taxon>
        <taxon>Ceratobasidiaceae</taxon>
        <taxon>Rhizoctonia</taxon>
        <taxon>Rhizoctonia solani AG-1</taxon>
    </lineage>
</organism>
<reference evidence="5 6" key="1">
    <citation type="submission" date="2014-11" db="EMBL/GenBank/DDBJ databases">
        <authorList>
            <person name="Wibberg Daniel"/>
        </authorList>
    </citation>
    <scope>NUCLEOTIDE SEQUENCE [LARGE SCALE GENOMIC DNA]</scope>
    <source>
        <strain evidence="5">Rhizoctonia solani AG1-IB 7/3/14</strain>
    </source>
</reference>
<evidence type="ECO:0000313" key="5">
    <source>
        <dbReference type="EMBL" id="CEL56336.1"/>
    </source>
</evidence>
<dbReference type="Pfam" id="PF13374">
    <property type="entry name" value="TPR_10"/>
    <property type="match status" value="2"/>
</dbReference>
<keyword evidence="1" id="KW-0443">Lipid metabolism</keyword>
<dbReference type="OrthoDB" id="1658288at2759"/>
<dbReference type="Proteomes" id="UP000059188">
    <property type="component" value="Unassembled WGS sequence"/>
</dbReference>
<protein>
    <submittedName>
        <fullName evidence="5">Nephrocystin-3</fullName>
    </submittedName>
</protein>
<dbReference type="GO" id="GO:0046486">
    <property type="term" value="P:glycerolipid metabolic process"/>
    <property type="evidence" value="ECO:0007669"/>
    <property type="project" value="UniProtKB-ARBA"/>
</dbReference>
<dbReference type="Gene3D" id="1.25.40.10">
    <property type="entry name" value="Tetratricopeptide repeat domain"/>
    <property type="match status" value="3"/>
</dbReference>
<evidence type="ECO:0000259" key="4">
    <source>
        <dbReference type="PROSITE" id="PS51635"/>
    </source>
</evidence>
<dbReference type="Pfam" id="PF00931">
    <property type="entry name" value="NB-ARC"/>
    <property type="match status" value="1"/>
</dbReference>
<evidence type="ECO:0000313" key="6">
    <source>
        <dbReference type="Proteomes" id="UP000059188"/>
    </source>
</evidence>
<evidence type="ECO:0000256" key="1">
    <source>
        <dbReference type="ARBA" id="ARBA00023098"/>
    </source>
</evidence>
<dbReference type="SUPFAM" id="SSF48452">
    <property type="entry name" value="TPR-like"/>
    <property type="match status" value="4"/>
</dbReference>
<dbReference type="PRINTS" id="PR00381">
    <property type="entry name" value="KINESINLIGHT"/>
</dbReference>
<name>A0A0B7FE64_THACB</name>
<gene>
    <name evidence="5" type="ORF">RSOLAG1IB_11907</name>
</gene>
<feature type="compositionally biased region" description="Basic and acidic residues" evidence="3">
    <location>
        <begin position="346"/>
        <end position="357"/>
    </location>
</feature>
<dbReference type="PANTHER" id="PTHR46082">
    <property type="entry name" value="ATP/GTP-BINDING PROTEIN-RELATED"/>
    <property type="match status" value="1"/>
</dbReference>
<dbReference type="EMBL" id="LN679314">
    <property type="protein sequence ID" value="CEL56336.1"/>
    <property type="molecule type" value="Genomic_DNA"/>
</dbReference>
<dbReference type="SUPFAM" id="SSF52151">
    <property type="entry name" value="FabD/lysophospholipase-like"/>
    <property type="match status" value="1"/>
</dbReference>
<keyword evidence="6" id="KW-1185">Reference proteome</keyword>
<dbReference type="Pfam" id="PF01734">
    <property type="entry name" value="Patatin"/>
    <property type="match status" value="1"/>
</dbReference>
<proteinExistence type="predicted"/>
<dbReference type="GO" id="GO:0043531">
    <property type="term" value="F:ADP binding"/>
    <property type="evidence" value="ECO:0007669"/>
    <property type="project" value="InterPro"/>
</dbReference>
<feature type="short sequence motif" description="GXGXXG" evidence="2">
    <location>
        <begin position="18"/>
        <end position="23"/>
    </location>
</feature>
<feature type="region of interest" description="Disordered" evidence="3">
    <location>
        <begin position="346"/>
        <end position="368"/>
    </location>
</feature>
<dbReference type="InterPro" id="IPR027417">
    <property type="entry name" value="P-loop_NTPase"/>
</dbReference>
<evidence type="ECO:0000256" key="2">
    <source>
        <dbReference type="PROSITE-ProRule" id="PRU01161"/>
    </source>
</evidence>
<sequence>MSTADRSQTGLNILCIDGGGVRGLSALVLLDEIMRRIQRLEGLASPPEPYKYFNLIAGSGTGAIQACMLGRLQMPVRSAIESYETLAREVFSERKWAGSRSFKTTRLKESLQKLVQRVKGDPDEPMLETSQEAQSQCKTVVYAMSSHTVRSNIPIAFRSYPADGLEGPACTIWETLCAAMAHPALFKPFTIDGPPKWSFTGADLGCNNPLRYVLTEVKKVHKHQHVATVLSLGTGHIDTIQVPDTYWIRQSLPTAAIAAMRSIAANTEAVAQEIARQLSSTQGMYFRLNVDQGMQSVGIEKWEQMTEVAAHTRAYMGLVEIDQVIDQAANAIVAREMKAPTEHIDGTVHVSDPRDGGPTKITDGTCPAPTPGYTGREDMIEVAQSCILGQDSAEQIVCVMYGLGGAGKTQLALRVVERTRGHWADVIYIDASNQDSIEAGLQGVSVARKTGDTFEHALRWLESHPGPWLLVMDNADDPSLPLRGYLPSGGHGSIIITTRLYGMTALAQGPNSTCNVSSMNNQDALALLLKAARKQDQELSSEETESAKAIVEDVGHFALAIVHAGAFIGQSQHMTFSSYRSMLRDKKRQALEAYSRLPPAVKVDKYGHTVYTTWMMCYERLRPNAKELLWLIGYMHHSGITIDIFRRAAVGVGSYKPKLPTKVLEDSALARIRTFLSSFIDSSGSWDDYAFAEVINEISLHSLLEYDHNLGSYRIHVLVQGWACTVVPHPGNLAVQCTRIMLSIAVPYDNDMVSISFRHSLGRYEEERMLEAEVVEARKRLLGDRHADTLTSMNNLALTYSHLGQLEDARALQVQVLDAQKQVLGDRHPDTLTSMNNLAATYSDLGQLEDARALQVQVLDTRKQVLGDWHPDTLTSMNDLALTYRDLGQLEDARALQVQVINAQKQVLGDRHPETLTSMHNLAATYSDLGQLEDARALQVQVLDTRKQVIGDRHPDTLTSMNDLALTYRDLGQLEDARALQVQVLDAWKQVLGDQHPDTLTSMNNLAATYSDLGQLEDARVLQVQVLDALKQVLGHRHPHTLTSMNNLALTYWHLGQLEDARALQVQVLNTEKQVLGDRHPDTLTSMNNLALTYSHLRQLEDARALQVQVLDALKQVLGHRHPHTLTSMNNLALTYSDLGQLEDGRALQVQVLDAQKQVLGDRHPETLTSMHNLAHTHFDQGQYDQARALLAQAFSGRKHVLGISHRSTLGAMSKLADTYLRLGLWTEADKLQMNIEVYAQVFGEVHVQTQFARRVLEDIRRCRDGAELARVTATERRVADFLHLGVVYDELSLSG</sequence>
<evidence type="ECO:0000256" key="3">
    <source>
        <dbReference type="SAM" id="MobiDB-lite"/>
    </source>
</evidence>
<dbReference type="InterPro" id="IPR053137">
    <property type="entry name" value="NLR-like"/>
</dbReference>